<dbReference type="Proteomes" id="UP001595993">
    <property type="component" value="Unassembled WGS sequence"/>
</dbReference>
<comment type="caution">
    <text evidence="3">The sequence shown here is derived from an EMBL/GenBank/DDBJ whole genome shotgun (WGS) entry which is preliminary data.</text>
</comment>
<evidence type="ECO:0000313" key="3">
    <source>
        <dbReference type="EMBL" id="MFC4609106.1"/>
    </source>
</evidence>
<dbReference type="EMBL" id="JBHSFE010000011">
    <property type="protein sequence ID" value="MFC4609106.1"/>
    <property type="molecule type" value="Genomic_DNA"/>
</dbReference>
<dbReference type="SUPFAM" id="SSF55874">
    <property type="entry name" value="ATPase domain of HSP90 chaperone/DNA topoisomerase II/histidine kinase"/>
    <property type="match status" value="1"/>
</dbReference>
<dbReference type="InterPro" id="IPR003594">
    <property type="entry name" value="HATPase_dom"/>
</dbReference>
<feature type="domain" description="Histidine kinase/HSP90-like ATPase" evidence="2">
    <location>
        <begin position="12"/>
        <end position="122"/>
    </location>
</feature>
<dbReference type="InterPro" id="IPR036890">
    <property type="entry name" value="HATPase_C_sf"/>
</dbReference>
<reference evidence="4" key="1">
    <citation type="journal article" date="2019" name="Int. J. Syst. Evol. Microbiol.">
        <title>The Global Catalogue of Microorganisms (GCM) 10K type strain sequencing project: providing services to taxonomists for standard genome sequencing and annotation.</title>
        <authorList>
            <consortium name="The Broad Institute Genomics Platform"/>
            <consortium name="The Broad Institute Genome Sequencing Center for Infectious Disease"/>
            <person name="Wu L."/>
            <person name="Ma J."/>
        </authorList>
    </citation>
    <scope>NUCLEOTIDE SEQUENCE [LARGE SCALE GENOMIC DNA]</scope>
    <source>
        <strain evidence="4">CGMCC 4.7139</strain>
    </source>
</reference>
<name>A0ABV9G873_9ACTN</name>
<keyword evidence="4" id="KW-1185">Reference proteome</keyword>
<dbReference type="Pfam" id="PF13581">
    <property type="entry name" value="HATPase_c_2"/>
    <property type="match status" value="1"/>
</dbReference>
<dbReference type="GO" id="GO:0005524">
    <property type="term" value="F:ATP binding"/>
    <property type="evidence" value="ECO:0007669"/>
    <property type="project" value="UniProtKB-KW"/>
</dbReference>
<evidence type="ECO:0000256" key="1">
    <source>
        <dbReference type="ARBA" id="ARBA00022527"/>
    </source>
</evidence>
<dbReference type="PANTHER" id="PTHR35526:SF3">
    <property type="entry name" value="ANTI-SIGMA-F FACTOR RSBW"/>
    <property type="match status" value="1"/>
</dbReference>
<evidence type="ECO:0000259" key="2">
    <source>
        <dbReference type="Pfam" id="PF13581"/>
    </source>
</evidence>
<dbReference type="Gene3D" id="3.30.565.10">
    <property type="entry name" value="Histidine kinase-like ATPase, C-terminal domain"/>
    <property type="match status" value="1"/>
</dbReference>
<dbReference type="PANTHER" id="PTHR35526">
    <property type="entry name" value="ANTI-SIGMA-F FACTOR RSBW-RELATED"/>
    <property type="match status" value="1"/>
</dbReference>
<dbReference type="CDD" id="cd16936">
    <property type="entry name" value="HATPase_RsbW-like"/>
    <property type="match status" value="1"/>
</dbReference>
<protein>
    <submittedName>
        <fullName evidence="3">ATP-binding protein</fullName>
    </submittedName>
</protein>
<keyword evidence="3" id="KW-0547">Nucleotide-binding</keyword>
<evidence type="ECO:0000313" key="4">
    <source>
        <dbReference type="Proteomes" id="UP001595993"/>
    </source>
</evidence>
<accession>A0ABV9G873</accession>
<dbReference type="InterPro" id="IPR050267">
    <property type="entry name" value="Anti-sigma-factor_SerPK"/>
</dbReference>
<keyword evidence="1" id="KW-0808">Transferase</keyword>
<dbReference type="RefSeq" id="WP_381195442.1">
    <property type="nucleotide sequence ID" value="NZ_JBHSFE010000011.1"/>
</dbReference>
<sequence>MGYTMVYGSVALTRRHALRRLAMWGWAGDAYDAVLIISELVSNAISHGRRVGHELRLKLTLLECGALVIEVSDPVAEFPGFDQSSEAREGEERGRGLLVVRRLGGEITWFARPHVGKTVRVTFPSA</sequence>
<proteinExistence type="predicted"/>
<gene>
    <name evidence="3" type="ORF">ACFO9E_14965</name>
</gene>
<keyword evidence="1" id="KW-0418">Kinase</keyword>
<organism evidence="3 4">
    <name type="scientific">Streptomyces maoxianensis</name>
    <dbReference type="NCBI Taxonomy" id="1459942"/>
    <lineage>
        <taxon>Bacteria</taxon>
        <taxon>Bacillati</taxon>
        <taxon>Actinomycetota</taxon>
        <taxon>Actinomycetes</taxon>
        <taxon>Kitasatosporales</taxon>
        <taxon>Streptomycetaceae</taxon>
        <taxon>Streptomyces</taxon>
    </lineage>
</organism>
<keyword evidence="3" id="KW-0067">ATP-binding</keyword>
<keyword evidence="1" id="KW-0723">Serine/threonine-protein kinase</keyword>